<evidence type="ECO:0000313" key="1">
    <source>
        <dbReference type="EMBL" id="SDG37512.1"/>
    </source>
</evidence>
<dbReference type="OrthoDB" id="350264at2157"/>
<evidence type="ECO:0008006" key="3">
    <source>
        <dbReference type="Google" id="ProtNLM"/>
    </source>
</evidence>
<dbReference type="Proteomes" id="UP000199076">
    <property type="component" value="Unassembled WGS sequence"/>
</dbReference>
<name>A0A1G7TQR5_9EURY</name>
<evidence type="ECO:0000313" key="2">
    <source>
        <dbReference type="Proteomes" id="UP000199076"/>
    </source>
</evidence>
<accession>A0A1G7TQR5</accession>
<reference evidence="2" key="1">
    <citation type="submission" date="2016-10" db="EMBL/GenBank/DDBJ databases">
        <authorList>
            <person name="Varghese N."/>
            <person name="Submissions S."/>
        </authorList>
    </citation>
    <scope>NUCLEOTIDE SEQUENCE [LARGE SCALE GENOMIC DNA]</scope>
    <source>
        <strain evidence="2">IBRC-M 10760</strain>
    </source>
</reference>
<organism evidence="1 2">
    <name type="scientific">Halorientalis regularis</name>
    <dbReference type="NCBI Taxonomy" id="660518"/>
    <lineage>
        <taxon>Archaea</taxon>
        <taxon>Methanobacteriati</taxon>
        <taxon>Methanobacteriota</taxon>
        <taxon>Stenosarchaea group</taxon>
        <taxon>Halobacteria</taxon>
        <taxon>Halobacteriales</taxon>
        <taxon>Haloarculaceae</taxon>
        <taxon>Halorientalis</taxon>
    </lineage>
</organism>
<dbReference type="RefSeq" id="WP_139171218.1">
    <property type="nucleotide sequence ID" value="NZ_FNBK01000028.1"/>
</dbReference>
<dbReference type="STRING" id="660518.SAMN05216218_12811"/>
<dbReference type="AlphaFoldDB" id="A0A1G7TQR5"/>
<proteinExistence type="predicted"/>
<gene>
    <name evidence="1" type="ORF">SAMN05216218_12811</name>
</gene>
<keyword evidence="2" id="KW-1185">Reference proteome</keyword>
<sequence length="147" mass="16399">MNTLKQAAGADLLTDAQEEALASVKDHRGDDARFINLHGPQHAGKTFLCWVLQQDSDWTYYQALPTNADTPTTIYDHGNPERKATRKLRNHASINGLATVVYVTERPAEELYPRVELDPADDHYSEIASNWTDLGLDPETAPSPIQQ</sequence>
<dbReference type="EMBL" id="FNBK01000028">
    <property type="protein sequence ID" value="SDG37512.1"/>
    <property type="molecule type" value="Genomic_DNA"/>
</dbReference>
<protein>
    <recommendedName>
        <fullName evidence="3">AAA domain-containing protein</fullName>
    </recommendedName>
</protein>